<sequence>MNTNVHSCVQTPALLSDEEITLVIPSYQRPFVWPSEYVVDLLNQIIVAYNTDAPHYYIGTVLTSAVSQRDSGQTHSLYEVIDGQQRMTTLMLIALALTAVVPNNSLAKFIVWSKQPRLHFAIRDEVQRLFAAWAGLEHEENTDRFSEADEAYIKHLSAARKALSDRLDELVSDHDEAYLAEVAEYLFLKVRWVNNIMPHGMDLNRLFSTMNNSGVQLEHSDILKSRLLAVIETQKQRFDAIWQACENMDDFFERNLRKVFPDADWRRLKQPDLANHCVASFPLKRVHSKHVQGMTIAQLAKLSEVEVSKPKAREEPESYCRSIISFNLLLMHTYRIYLSQQRQGDVEARLHDSRLNDYFADFISNATEKQAKAFIECLWTVRYQFDLWVVKWLPEIDNQIWNLRQTSVNKSRISDGGGLNRTQLESSDLSQLQSVRNFTGERSAQYWLTPFLGTLVVCEKMKQTQVLSLLEHIDNQLSLAKASQKVASFALLTGEDFAMQGIDNIIEYLKEPNGTRFEHYWFQKLEYILWRERSRFGVYEASKLAAYRITSKNSVEHVHPQKEEFGVELAKVHRDGFGNLVLLSPSENSSYSNQRVGKKREDFKGKPRYDSLKLAHIFSGRADEEWDSIAIEQHQTQMLALIKEYYAKTEI</sequence>
<accession>A0A3D0KEU1</accession>
<dbReference type="PANTHER" id="PTHR35149">
    <property type="entry name" value="SLL5132 PROTEIN"/>
    <property type="match status" value="1"/>
</dbReference>
<name>A0A3D0KEU1_9GAMM</name>
<evidence type="ECO:0000259" key="2">
    <source>
        <dbReference type="Pfam" id="PF07510"/>
    </source>
</evidence>
<dbReference type="Pfam" id="PF03235">
    <property type="entry name" value="GmrSD_N"/>
    <property type="match status" value="1"/>
</dbReference>
<feature type="domain" description="GmrSD restriction endonucleases N-terminal" evidence="1">
    <location>
        <begin position="14"/>
        <end position="227"/>
    </location>
</feature>
<gene>
    <name evidence="3" type="ORF">DEO68_06370</name>
</gene>
<dbReference type="AlphaFoldDB" id="A0A3D0KEU1"/>
<organism evidence="3">
    <name type="scientific">Halomonas campaniensis</name>
    <dbReference type="NCBI Taxonomy" id="213554"/>
    <lineage>
        <taxon>Bacteria</taxon>
        <taxon>Pseudomonadati</taxon>
        <taxon>Pseudomonadota</taxon>
        <taxon>Gammaproteobacteria</taxon>
        <taxon>Oceanospirillales</taxon>
        <taxon>Halomonadaceae</taxon>
        <taxon>Halomonas</taxon>
    </lineage>
</organism>
<dbReference type="InterPro" id="IPR011089">
    <property type="entry name" value="GmrSD_C"/>
</dbReference>
<proteinExistence type="predicted"/>
<dbReference type="Pfam" id="PF07510">
    <property type="entry name" value="GmrSD_C"/>
    <property type="match status" value="1"/>
</dbReference>
<evidence type="ECO:0000313" key="3">
    <source>
        <dbReference type="EMBL" id="HCA01800.1"/>
    </source>
</evidence>
<reference evidence="3" key="1">
    <citation type="journal article" date="2018" name="Nat. Biotechnol.">
        <title>A standardized bacterial taxonomy based on genome phylogeny substantially revises the tree of life.</title>
        <authorList>
            <person name="Parks D.H."/>
            <person name="Chuvochina M."/>
            <person name="Waite D.W."/>
            <person name="Rinke C."/>
            <person name="Skarshewski A."/>
            <person name="Chaumeil P.A."/>
            <person name="Hugenholtz P."/>
        </authorList>
    </citation>
    <scope>NUCLEOTIDE SEQUENCE [LARGE SCALE GENOMIC DNA]</scope>
    <source>
        <strain evidence="3">UBA11284</strain>
    </source>
</reference>
<comment type="caution">
    <text evidence="3">The sequence shown here is derived from an EMBL/GenBank/DDBJ whole genome shotgun (WGS) entry which is preliminary data.</text>
</comment>
<dbReference type="PANTHER" id="PTHR35149:SF2">
    <property type="entry name" value="DUF262 DOMAIN-CONTAINING PROTEIN"/>
    <property type="match status" value="1"/>
</dbReference>
<evidence type="ECO:0000259" key="1">
    <source>
        <dbReference type="Pfam" id="PF03235"/>
    </source>
</evidence>
<dbReference type="EMBL" id="DOTR01000032">
    <property type="protein sequence ID" value="HCA01800.1"/>
    <property type="molecule type" value="Genomic_DNA"/>
</dbReference>
<dbReference type="InterPro" id="IPR004919">
    <property type="entry name" value="GmrSD_N"/>
</dbReference>
<feature type="domain" description="GmrSD restriction endonucleases C-terminal" evidence="2">
    <location>
        <begin position="511"/>
        <end position="640"/>
    </location>
</feature>
<protein>
    <submittedName>
        <fullName evidence="3">DUF262 domain-containing protein</fullName>
    </submittedName>
</protein>